<organism evidence="2">
    <name type="scientific">Salix viminalis</name>
    <name type="common">Common osier</name>
    <name type="synonym">Basket willow</name>
    <dbReference type="NCBI Taxonomy" id="40686"/>
    <lineage>
        <taxon>Eukaryota</taxon>
        <taxon>Viridiplantae</taxon>
        <taxon>Streptophyta</taxon>
        <taxon>Embryophyta</taxon>
        <taxon>Tracheophyta</taxon>
        <taxon>Spermatophyta</taxon>
        <taxon>Magnoliopsida</taxon>
        <taxon>eudicotyledons</taxon>
        <taxon>Gunneridae</taxon>
        <taxon>Pentapetalae</taxon>
        <taxon>rosids</taxon>
        <taxon>fabids</taxon>
        <taxon>Malpighiales</taxon>
        <taxon>Salicaceae</taxon>
        <taxon>Saliceae</taxon>
        <taxon>Salix</taxon>
    </lineage>
</organism>
<dbReference type="InterPro" id="IPR043151">
    <property type="entry name" value="BAH_sf"/>
</dbReference>
<reference evidence="2" key="1">
    <citation type="submission" date="2019-03" db="EMBL/GenBank/DDBJ databases">
        <authorList>
            <person name="Mank J."/>
            <person name="Almeida P."/>
        </authorList>
    </citation>
    <scope>NUCLEOTIDE SEQUENCE</scope>
    <source>
        <strain evidence="2">78183</strain>
    </source>
</reference>
<evidence type="ECO:0000313" key="1">
    <source>
        <dbReference type="EMBL" id="KAJ6721131.1"/>
    </source>
</evidence>
<evidence type="ECO:0000313" key="2">
    <source>
        <dbReference type="EMBL" id="VFU60466.1"/>
    </source>
</evidence>
<dbReference type="EMBL" id="CAADRP010002063">
    <property type="protein sequence ID" value="VFU60466.1"/>
    <property type="molecule type" value="Genomic_DNA"/>
</dbReference>
<name>A0A6N2N3A6_SALVM</name>
<dbReference type="Gene3D" id="2.30.30.490">
    <property type="match status" value="1"/>
</dbReference>
<proteinExistence type="predicted"/>
<dbReference type="AlphaFoldDB" id="A0A6N2N3A6"/>
<dbReference type="EMBL" id="JAPFFL010000006">
    <property type="protein sequence ID" value="KAJ6721131.1"/>
    <property type="molecule type" value="Genomic_DNA"/>
</dbReference>
<gene>
    <name evidence="1" type="ORF">OIU85_024244</name>
    <name evidence="2" type="ORF">SVIM_LOCUS448760</name>
</gene>
<dbReference type="OrthoDB" id="1883212at2759"/>
<evidence type="ECO:0000313" key="3">
    <source>
        <dbReference type="Proteomes" id="UP001151529"/>
    </source>
</evidence>
<protein>
    <submittedName>
        <fullName evidence="1">AGENET AND BROMO-ADJACENT HOMOLOGY (BAH) DOMAIN-CONTAINING PROTEIN</fullName>
    </submittedName>
</protein>
<accession>A0A6N2N3A6</accession>
<keyword evidence="3" id="KW-1185">Reference proteome</keyword>
<reference evidence="1" key="2">
    <citation type="submission" date="2022-11" db="EMBL/GenBank/DDBJ databases">
        <authorList>
            <person name="Hyden B.L."/>
            <person name="Feng K."/>
            <person name="Yates T."/>
            <person name="Jawdy S."/>
            <person name="Smart L.B."/>
            <person name="Muchero W."/>
        </authorList>
    </citation>
    <scope>NUCLEOTIDE SEQUENCE</scope>
    <source>
        <tissue evidence="1">Shoot tip</tissue>
    </source>
</reference>
<sequence length="204" mass="23643">MERSWIRSPTEKATSPGYVSWEEVYVSSDRGRREVQYYLKRSDGGKDLAITGKEKSSRHMSYQLAIRNRSNLFPMAPSLKPKSRREVIGWLDSIVSGFLLHESIFQAGSLDNSDASQLDMKFFKDIQSQKLGYYSSEFSWLGSPWACRKKRKHYESFYRNGVKISVNDFVYVLAEEDKRLIAYLEDLYEDLKGNKMVMISISNA</sequence>
<reference evidence="1" key="3">
    <citation type="journal article" date="2023" name="Int. J. Mol. Sci.">
        <title>De Novo Assembly and Annotation of 11 Diverse Shrub Willow (Salix) Genomes Reveals Novel Gene Organization in Sex-Linked Regions.</title>
        <authorList>
            <person name="Hyden B."/>
            <person name="Feng K."/>
            <person name="Yates T.B."/>
            <person name="Jawdy S."/>
            <person name="Cereghino C."/>
            <person name="Smart L.B."/>
            <person name="Muchero W."/>
        </authorList>
    </citation>
    <scope>NUCLEOTIDE SEQUENCE [LARGE SCALE GENOMIC DNA]</scope>
    <source>
        <tissue evidence="1">Shoot tip</tissue>
    </source>
</reference>
<dbReference type="Proteomes" id="UP001151529">
    <property type="component" value="Chromosome 10"/>
</dbReference>